<evidence type="ECO:0000313" key="2">
    <source>
        <dbReference type="EMBL" id="TKK86736.1"/>
    </source>
</evidence>
<feature type="coiled-coil region" evidence="1">
    <location>
        <begin position="4"/>
        <end position="66"/>
    </location>
</feature>
<dbReference type="OrthoDB" id="3543069at2"/>
<dbReference type="RefSeq" id="WP_137248589.1">
    <property type="nucleotide sequence ID" value="NZ_SZQA01000019.1"/>
</dbReference>
<protein>
    <submittedName>
        <fullName evidence="2">Uncharacterized protein</fullName>
    </submittedName>
</protein>
<evidence type="ECO:0000256" key="1">
    <source>
        <dbReference type="SAM" id="Coils"/>
    </source>
</evidence>
<keyword evidence="1" id="KW-0175">Coiled coil</keyword>
<sequence>MSELQQVEEEIARIRAEARSLREQIGDRAGDGPADSAELATLIANADQLDTLAEELEGRREALKARG</sequence>
<reference evidence="2 3" key="1">
    <citation type="submission" date="2019-04" db="EMBL/GenBank/DDBJ databases">
        <title>Herbidospora sp. NEAU-GS14.nov., a novel actinomycete isolated from soil.</title>
        <authorList>
            <person name="Han L."/>
        </authorList>
    </citation>
    <scope>NUCLEOTIDE SEQUENCE [LARGE SCALE GENOMIC DNA]</scope>
    <source>
        <strain evidence="2 3">NEAU-GS14</strain>
    </source>
</reference>
<keyword evidence="3" id="KW-1185">Reference proteome</keyword>
<proteinExistence type="predicted"/>
<evidence type="ECO:0000313" key="3">
    <source>
        <dbReference type="Proteomes" id="UP000308705"/>
    </source>
</evidence>
<dbReference type="EMBL" id="SZQA01000019">
    <property type="protein sequence ID" value="TKK86736.1"/>
    <property type="molecule type" value="Genomic_DNA"/>
</dbReference>
<dbReference type="Proteomes" id="UP000308705">
    <property type="component" value="Unassembled WGS sequence"/>
</dbReference>
<organism evidence="2 3">
    <name type="scientific">Herbidospora galbida</name>
    <dbReference type="NCBI Taxonomy" id="2575442"/>
    <lineage>
        <taxon>Bacteria</taxon>
        <taxon>Bacillati</taxon>
        <taxon>Actinomycetota</taxon>
        <taxon>Actinomycetes</taxon>
        <taxon>Streptosporangiales</taxon>
        <taxon>Streptosporangiaceae</taxon>
        <taxon>Herbidospora</taxon>
    </lineage>
</organism>
<accession>A0A4U3MG21</accession>
<name>A0A4U3MG21_9ACTN</name>
<gene>
    <name evidence="2" type="ORF">FDA94_19945</name>
</gene>
<comment type="caution">
    <text evidence="2">The sequence shown here is derived from an EMBL/GenBank/DDBJ whole genome shotgun (WGS) entry which is preliminary data.</text>
</comment>
<dbReference type="AlphaFoldDB" id="A0A4U3MG21"/>